<dbReference type="CDD" id="cd18091">
    <property type="entry name" value="SpoU-like_TRM3-like"/>
    <property type="match status" value="1"/>
</dbReference>
<protein>
    <recommendedName>
        <fullName evidence="10">tRNA (guanosine(18)-2'-O)-methyltransferase TARBP1</fullName>
        <ecNumber evidence="9">2.1.1.34</ecNumber>
    </recommendedName>
    <alternativeName>
        <fullName evidence="11">TAR RNA-binding protein 1</fullName>
    </alternativeName>
</protein>
<evidence type="ECO:0000313" key="13">
    <source>
        <dbReference type="EMBL" id="ROT75055.1"/>
    </source>
</evidence>
<organism evidence="13 14">
    <name type="scientific">Penaeus vannamei</name>
    <name type="common">Whiteleg shrimp</name>
    <name type="synonym">Litopenaeus vannamei</name>
    <dbReference type="NCBI Taxonomy" id="6689"/>
    <lineage>
        <taxon>Eukaryota</taxon>
        <taxon>Metazoa</taxon>
        <taxon>Ecdysozoa</taxon>
        <taxon>Arthropoda</taxon>
        <taxon>Crustacea</taxon>
        <taxon>Multicrustacea</taxon>
        <taxon>Malacostraca</taxon>
        <taxon>Eumalacostraca</taxon>
        <taxon>Eucarida</taxon>
        <taxon>Decapoda</taxon>
        <taxon>Dendrobranchiata</taxon>
        <taxon>Penaeoidea</taxon>
        <taxon>Penaeidae</taxon>
        <taxon>Penaeus</taxon>
    </lineage>
</organism>
<dbReference type="EC" id="2.1.1.34" evidence="9"/>
<dbReference type="STRING" id="6689.A0A423TF84"/>
<evidence type="ECO:0000256" key="9">
    <source>
        <dbReference type="ARBA" id="ARBA00093594"/>
    </source>
</evidence>
<comment type="caution">
    <text evidence="13">The sequence shown here is derived from an EMBL/GenBank/DDBJ whole genome shotgun (WGS) entry which is preliminary data.</text>
</comment>
<dbReference type="InterPro" id="IPR029028">
    <property type="entry name" value="Alpha/beta_knot_MTases"/>
</dbReference>
<dbReference type="InterPro" id="IPR044748">
    <property type="entry name" value="Trm3/TARBP1_C"/>
</dbReference>
<dbReference type="PANTHER" id="PTHR12029">
    <property type="entry name" value="RNA METHYLTRANSFERASE"/>
    <property type="match status" value="1"/>
</dbReference>
<dbReference type="Pfam" id="PF00588">
    <property type="entry name" value="SpoU_methylase"/>
    <property type="match status" value="1"/>
</dbReference>
<dbReference type="OrthoDB" id="241340at2759"/>
<evidence type="ECO:0000256" key="7">
    <source>
        <dbReference type="ARBA" id="ARBA00093266"/>
    </source>
</evidence>
<name>A0A423TF84_PENVA</name>
<comment type="catalytic activity">
    <reaction evidence="7">
        <text>guanosine(18) in tRNA + S-adenosyl-L-methionine = 2'-O-methylguanosine(18) in tRNA + S-adenosyl-L-homocysteine + H(+)</text>
        <dbReference type="Rhea" id="RHEA:20077"/>
        <dbReference type="Rhea" id="RHEA-COMP:10190"/>
        <dbReference type="Rhea" id="RHEA-COMP:10192"/>
        <dbReference type="ChEBI" id="CHEBI:15378"/>
        <dbReference type="ChEBI" id="CHEBI:57856"/>
        <dbReference type="ChEBI" id="CHEBI:59789"/>
        <dbReference type="ChEBI" id="CHEBI:74269"/>
        <dbReference type="ChEBI" id="CHEBI:74445"/>
        <dbReference type="EC" id="2.1.1.34"/>
    </reaction>
    <physiologicalReaction direction="left-to-right" evidence="7">
        <dbReference type="Rhea" id="RHEA:20078"/>
    </physiologicalReaction>
</comment>
<evidence type="ECO:0000256" key="6">
    <source>
        <dbReference type="ARBA" id="ARBA00022990"/>
    </source>
</evidence>
<comment type="similarity">
    <text evidence="1">Belongs to the class IV-like SAM-binding methyltransferase superfamily. RNA methyltransferase TrmH family.</text>
</comment>
<evidence type="ECO:0000256" key="3">
    <source>
        <dbReference type="ARBA" id="ARBA00022679"/>
    </source>
</evidence>
<dbReference type="GO" id="GO:0003723">
    <property type="term" value="F:RNA binding"/>
    <property type="evidence" value="ECO:0007669"/>
    <property type="project" value="UniProtKB-KW"/>
</dbReference>
<dbReference type="InterPro" id="IPR001537">
    <property type="entry name" value="SpoU_MeTrfase"/>
</dbReference>
<evidence type="ECO:0000256" key="4">
    <source>
        <dbReference type="ARBA" id="ARBA00022691"/>
    </source>
</evidence>
<reference evidence="13 14" key="1">
    <citation type="submission" date="2018-04" db="EMBL/GenBank/DDBJ databases">
        <authorList>
            <person name="Zhang X."/>
            <person name="Yuan J."/>
            <person name="Li F."/>
            <person name="Xiang J."/>
        </authorList>
    </citation>
    <scope>NUCLEOTIDE SEQUENCE [LARGE SCALE GENOMIC DNA]</scope>
    <source>
        <tissue evidence="13">Muscle</tissue>
    </source>
</reference>
<accession>A0A423TF84</accession>
<keyword evidence="4" id="KW-0949">S-adenosyl-L-methionine</keyword>
<comment type="function">
    <text evidence="8">S-adenosyl-L-methionine-dependent 2'-O-ribose methyltransferase that catalyzes the formation of 2'-O-methylguanosine at position 18 (Gm18) in a subset of tRNA. Selectively mediates Gm18 methylation of tRNAGln-TTG/CTG and tRNASer-TGA/GCT. Gm18 modification can enhance the stability of modified tRNAs.</text>
</comment>
<keyword evidence="5" id="KW-0694">RNA-binding</keyword>
<dbReference type="InterPro" id="IPR045330">
    <property type="entry name" value="TRM3/TARBP1"/>
</dbReference>
<keyword evidence="2 13" id="KW-0489">Methyltransferase</keyword>
<evidence type="ECO:0000256" key="11">
    <source>
        <dbReference type="ARBA" id="ARBA00093656"/>
    </source>
</evidence>
<keyword evidence="6" id="KW-0007">Acetylation</keyword>
<proteinExistence type="inferred from homology"/>
<dbReference type="FunFam" id="3.40.1280.10:FF:000010">
    <property type="entry name" value="probable methyltransferase TARBP1"/>
    <property type="match status" value="1"/>
</dbReference>
<dbReference type="AlphaFoldDB" id="A0A423TF84"/>
<evidence type="ECO:0000256" key="5">
    <source>
        <dbReference type="ARBA" id="ARBA00022884"/>
    </source>
</evidence>
<evidence type="ECO:0000256" key="10">
    <source>
        <dbReference type="ARBA" id="ARBA00093636"/>
    </source>
</evidence>
<evidence type="ECO:0000256" key="8">
    <source>
        <dbReference type="ARBA" id="ARBA00093361"/>
    </source>
</evidence>
<dbReference type="EMBL" id="QCYY01001815">
    <property type="protein sequence ID" value="ROT75055.1"/>
    <property type="molecule type" value="Genomic_DNA"/>
</dbReference>
<dbReference type="GO" id="GO:0030488">
    <property type="term" value="P:tRNA methylation"/>
    <property type="evidence" value="ECO:0007669"/>
    <property type="project" value="InterPro"/>
</dbReference>
<dbReference type="GO" id="GO:0141100">
    <property type="term" value="F:tRNA (guanine(18)-2'-O)-methyltransferase activity"/>
    <property type="evidence" value="ECO:0007669"/>
    <property type="project" value="UniProtKB-EC"/>
</dbReference>
<dbReference type="SUPFAM" id="SSF75217">
    <property type="entry name" value="alpha/beta knot"/>
    <property type="match status" value="1"/>
</dbReference>
<dbReference type="Proteomes" id="UP000283509">
    <property type="component" value="Unassembled WGS sequence"/>
</dbReference>
<reference evidence="13 14" key="2">
    <citation type="submission" date="2019-01" db="EMBL/GenBank/DDBJ databases">
        <title>The decoding of complex shrimp genome reveals the adaptation for benthos swimmer, frequently molting mechanism and breeding impact on genome.</title>
        <authorList>
            <person name="Sun Y."/>
            <person name="Gao Y."/>
            <person name="Yu Y."/>
        </authorList>
    </citation>
    <scope>NUCLEOTIDE SEQUENCE [LARGE SCALE GENOMIC DNA]</scope>
    <source>
        <tissue evidence="13">Muscle</tissue>
    </source>
</reference>
<evidence type="ECO:0000256" key="1">
    <source>
        <dbReference type="ARBA" id="ARBA00007228"/>
    </source>
</evidence>
<keyword evidence="14" id="KW-1185">Reference proteome</keyword>
<dbReference type="PANTHER" id="PTHR12029:SF11">
    <property type="entry name" value="METHYLTRANSFERASE TARBP1-RELATED"/>
    <property type="match status" value="1"/>
</dbReference>
<evidence type="ECO:0000256" key="2">
    <source>
        <dbReference type="ARBA" id="ARBA00022603"/>
    </source>
</evidence>
<evidence type="ECO:0000313" key="14">
    <source>
        <dbReference type="Proteomes" id="UP000283509"/>
    </source>
</evidence>
<gene>
    <name evidence="13" type="ORF">C7M84_006421</name>
</gene>
<sequence>MRPYLDQKKLAWTLQVVAATLEIRYDVPSDNQGTELKHDGDLSCLRIVHNIPPLTQRRGIEGYKSTEFTSNLLLETTRSCWSCIDVLITKKELGSTSSLAEIESTVEAFLTEAVSTLGRLNAVHVFQVAVSLAPSVVKANLWQELVELMWRSSSEFRKGCDLYRTLIGYLSDLLFHRDAIVKPDNHKFIVQISQKLLATGEAAQGIAAHMARSLIMPLSERAVRDALPSGTLDELMQDVLVPLLMFGYVFRKQFKIVQDTVEYIQHSGTTYSTNILLESNWDADQRARAITLRFLLSLNKEKSSDRSIAEATVQGIRYQYAKCTGDRRDFGNSQSHRYKTRLLQAFLLLLPLLDEEECLLSLSWLCKGLIKDHQQPSVRYIQEWGIALIVIFHPNFYPHLLKHFLEGSKERVGCVGSFLASLTHVACTTEEEEVLSQAIQYTLPWCMAQHFNTRLYAQVSLRKIWHHCQAINATAVLDKYEPMQQCLQFVVEQGSAARNTLNMLNDFYFKVFHPVQHYTLQTIVYDLPCLSLLANDEWLTVDFIMGAIDSSILPVRSEIPLHNMDKVLAESSPAPWVIKAAGETSFPEDNEVSGSPVLNVQRKITPWKSMISELTAPLDLPDMAEPKQQRGGLILVASLIDKPPNLGGLCRTCEVFSVQEYVVPSLAVLEDQTFNSLSLTAQQWVPVKEVKPDNIAEYLRTLQNEGYTLVAAEQTANSKKLSEYSFPERTAVILGNEREGIPCELLQLLDVCVEIPQFGIIRSLNVHVSGALFIWEYTRQHLTKPTSG</sequence>
<keyword evidence="3 13" id="KW-0808">Transferase</keyword>
<feature type="domain" description="tRNA/rRNA methyltransferase SpoU type" evidence="12">
    <location>
        <begin position="633"/>
        <end position="774"/>
    </location>
</feature>
<dbReference type="InterPro" id="IPR029026">
    <property type="entry name" value="tRNA_m1G_MTases_N"/>
</dbReference>
<evidence type="ECO:0000259" key="12">
    <source>
        <dbReference type="Pfam" id="PF00588"/>
    </source>
</evidence>
<dbReference type="Gene3D" id="3.40.1280.10">
    <property type="match status" value="1"/>
</dbReference>